<dbReference type="HAMAP" id="MF_00272">
    <property type="entry name" value="GcvH"/>
    <property type="match status" value="1"/>
</dbReference>
<dbReference type="NCBIfam" id="NF002270">
    <property type="entry name" value="PRK01202.1"/>
    <property type="match status" value="1"/>
</dbReference>
<organism evidence="5 6">
    <name type="scientific">Novosphingobium ovatum</name>
    <dbReference type="NCBI Taxonomy" id="1908523"/>
    <lineage>
        <taxon>Bacteria</taxon>
        <taxon>Pseudomonadati</taxon>
        <taxon>Pseudomonadota</taxon>
        <taxon>Alphaproteobacteria</taxon>
        <taxon>Sphingomonadales</taxon>
        <taxon>Sphingomonadaceae</taxon>
        <taxon>Novosphingobium</taxon>
    </lineage>
</organism>
<dbReference type="InterPro" id="IPR017453">
    <property type="entry name" value="GCV_H_sub"/>
</dbReference>
<accession>A0ABW9XAZ9</accession>
<dbReference type="InterPro" id="IPR002930">
    <property type="entry name" value="GCV_H"/>
</dbReference>
<name>A0ABW9XAZ9_9SPHN</name>
<proteinExistence type="inferred from homology"/>
<feature type="domain" description="Lipoyl-binding" evidence="4">
    <location>
        <begin position="23"/>
        <end position="105"/>
    </location>
</feature>
<evidence type="ECO:0000256" key="3">
    <source>
        <dbReference type="HAMAP-Rule" id="MF_00272"/>
    </source>
</evidence>
<dbReference type="Pfam" id="PF01597">
    <property type="entry name" value="GCV_H"/>
    <property type="match status" value="1"/>
</dbReference>
<reference evidence="6" key="1">
    <citation type="submission" date="2020-01" db="EMBL/GenBank/DDBJ databases">
        <title>Sphingomonas sp. strain CSW-10.</title>
        <authorList>
            <person name="Chen W.-M."/>
        </authorList>
    </citation>
    <scope>NUCLEOTIDE SEQUENCE [LARGE SCALE GENOMIC DNA]</scope>
    <source>
        <strain evidence="6">FSY-8</strain>
    </source>
</reference>
<dbReference type="Gene3D" id="2.40.50.100">
    <property type="match status" value="1"/>
</dbReference>
<evidence type="ECO:0000313" key="6">
    <source>
        <dbReference type="Proteomes" id="UP000753724"/>
    </source>
</evidence>
<comment type="similarity">
    <text evidence="1 3">Belongs to the GcvH family.</text>
</comment>
<keyword evidence="6" id="KW-1185">Reference proteome</keyword>
<comment type="function">
    <text evidence="3">The glycine cleavage system catalyzes the degradation of glycine. The H protein shuttles the methylamine group of glycine from the P protein to the T protein.</text>
</comment>
<comment type="cofactor">
    <cofactor evidence="3">
        <name>(R)-lipoate</name>
        <dbReference type="ChEBI" id="CHEBI:83088"/>
    </cofactor>
    <text evidence="3">Binds 1 lipoyl cofactor covalently.</text>
</comment>
<dbReference type="InterPro" id="IPR011053">
    <property type="entry name" value="Single_hybrid_motif"/>
</dbReference>
<comment type="caution">
    <text evidence="5">The sequence shown here is derived from an EMBL/GenBank/DDBJ whole genome shotgun (WGS) entry which is preliminary data.</text>
</comment>
<dbReference type="EMBL" id="JAAAPO010000001">
    <property type="protein sequence ID" value="NBC35720.1"/>
    <property type="molecule type" value="Genomic_DNA"/>
</dbReference>
<dbReference type="PANTHER" id="PTHR11715:SF3">
    <property type="entry name" value="GLYCINE CLEAVAGE SYSTEM H PROTEIN-RELATED"/>
    <property type="match status" value="1"/>
</dbReference>
<dbReference type="PROSITE" id="PS50968">
    <property type="entry name" value="BIOTINYL_LIPOYL"/>
    <property type="match status" value="1"/>
</dbReference>
<dbReference type="CDD" id="cd06848">
    <property type="entry name" value="GCS_H"/>
    <property type="match status" value="1"/>
</dbReference>
<dbReference type="Proteomes" id="UP000753724">
    <property type="component" value="Unassembled WGS sequence"/>
</dbReference>
<evidence type="ECO:0000256" key="2">
    <source>
        <dbReference type="ARBA" id="ARBA00022823"/>
    </source>
</evidence>
<evidence type="ECO:0000259" key="4">
    <source>
        <dbReference type="PROSITE" id="PS50968"/>
    </source>
</evidence>
<keyword evidence="2 3" id="KW-0450">Lipoyl</keyword>
<gene>
    <name evidence="3 5" type="primary">gcvH</name>
    <name evidence="5" type="ORF">GTZ99_04020</name>
</gene>
<dbReference type="PANTHER" id="PTHR11715">
    <property type="entry name" value="GLYCINE CLEAVAGE SYSTEM H PROTEIN"/>
    <property type="match status" value="1"/>
</dbReference>
<dbReference type="InterPro" id="IPR033753">
    <property type="entry name" value="GCV_H/Fam206"/>
</dbReference>
<dbReference type="NCBIfam" id="TIGR00527">
    <property type="entry name" value="gcvH"/>
    <property type="match status" value="1"/>
</dbReference>
<sequence>MTVLYTADHEWIAFDGEATAGQIATVGITAYAQHALGDITYVDLPAVGGALTKAETAGAIDSVKAASDIYAPVSGEVSEVNEALADAPELVNSDPQGTGWLWRQTIADPADLAGLMDETAYQAHIEGL</sequence>
<protein>
    <recommendedName>
        <fullName evidence="3">Glycine cleavage system H protein</fullName>
    </recommendedName>
</protein>
<evidence type="ECO:0000256" key="1">
    <source>
        <dbReference type="ARBA" id="ARBA00009249"/>
    </source>
</evidence>
<dbReference type="SUPFAM" id="SSF51230">
    <property type="entry name" value="Single hybrid motif"/>
    <property type="match status" value="1"/>
</dbReference>
<comment type="subunit">
    <text evidence="3">The glycine cleavage system is composed of four proteins: P, T, L and H.</text>
</comment>
<feature type="modified residue" description="N6-lipoyllysine" evidence="3">
    <location>
        <position position="64"/>
    </location>
</feature>
<dbReference type="RefSeq" id="WP_161716962.1">
    <property type="nucleotide sequence ID" value="NZ_JAAAPO010000001.1"/>
</dbReference>
<evidence type="ECO:0000313" key="5">
    <source>
        <dbReference type="EMBL" id="NBC35720.1"/>
    </source>
</evidence>
<dbReference type="InterPro" id="IPR000089">
    <property type="entry name" value="Biotin_lipoyl"/>
</dbReference>